<feature type="compositionally biased region" description="Low complexity" evidence="1">
    <location>
        <begin position="514"/>
        <end position="535"/>
    </location>
</feature>
<organism evidence="3 4">
    <name type="scientific">Crassostrea virginica</name>
    <name type="common">Eastern oyster</name>
    <dbReference type="NCBI Taxonomy" id="6565"/>
    <lineage>
        <taxon>Eukaryota</taxon>
        <taxon>Metazoa</taxon>
        <taxon>Spiralia</taxon>
        <taxon>Lophotrochozoa</taxon>
        <taxon>Mollusca</taxon>
        <taxon>Bivalvia</taxon>
        <taxon>Autobranchia</taxon>
        <taxon>Pteriomorphia</taxon>
        <taxon>Ostreida</taxon>
        <taxon>Ostreoidea</taxon>
        <taxon>Ostreidae</taxon>
        <taxon>Crassostrea</taxon>
    </lineage>
</organism>
<dbReference type="PANTHER" id="PTHR24637">
    <property type="entry name" value="COLLAGEN"/>
    <property type="match status" value="1"/>
</dbReference>
<gene>
    <name evidence="4" type="primary">LOC111132274</name>
</gene>
<dbReference type="InterPro" id="IPR008160">
    <property type="entry name" value="Collagen"/>
</dbReference>
<dbReference type="Proteomes" id="UP000694844">
    <property type="component" value="Chromosome 5"/>
</dbReference>
<feature type="region of interest" description="Disordered" evidence="1">
    <location>
        <begin position="59"/>
        <end position="120"/>
    </location>
</feature>
<evidence type="ECO:0000256" key="1">
    <source>
        <dbReference type="SAM" id="MobiDB-lite"/>
    </source>
</evidence>
<reference evidence="4" key="1">
    <citation type="submission" date="2025-08" db="UniProtKB">
        <authorList>
            <consortium name="RefSeq"/>
        </authorList>
    </citation>
    <scope>IDENTIFICATION</scope>
    <source>
        <tissue evidence="4">Whole sample</tissue>
    </source>
</reference>
<proteinExistence type="predicted"/>
<evidence type="ECO:0000313" key="3">
    <source>
        <dbReference type="Proteomes" id="UP000694844"/>
    </source>
</evidence>
<dbReference type="KEGG" id="cvn:111132274"/>
<keyword evidence="3" id="KW-1185">Reference proteome</keyword>
<feature type="region of interest" description="Disordered" evidence="1">
    <location>
        <begin position="499"/>
        <end position="610"/>
    </location>
</feature>
<feature type="region of interest" description="Disordered" evidence="1">
    <location>
        <begin position="219"/>
        <end position="241"/>
    </location>
</feature>
<protein>
    <submittedName>
        <fullName evidence="4">Collagen alpha-2(I) chain-like</fullName>
    </submittedName>
</protein>
<feature type="compositionally biased region" description="Low complexity" evidence="1">
    <location>
        <begin position="380"/>
        <end position="398"/>
    </location>
</feature>
<accession>A0A8B8E7X5</accession>
<dbReference type="Gene3D" id="1.20.5.320">
    <property type="entry name" value="6-Phosphogluconate Dehydrogenase, domain 3"/>
    <property type="match status" value="1"/>
</dbReference>
<evidence type="ECO:0000256" key="2">
    <source>
        <dbReference type="SAM" id="SignalP"/>
    </source>
</evidence>
<dbReference type="AlphaFoldDB" id="A0A8B8E7X5"/>
<feature type="signal peptide" evidence="2">
    <location>
        <begin position="1"/>
        <end position="26"/>
    </location>
</feature>
<feature type="compositionally biased region" description="Basic and acidic residues" evidence="1">
    <location>
        <begin position="137"/>
        <end position="158"/>
    </location>
</feature>
<feature type="compositionally biased region" description="Basic and acidic residues" evidence="1">
    <location>
        <begin position="88"/>
        <end position="103"/>
    </location>
</feature>
<evidence type="ECO:0000313" key="4">
    <source>
        <dbReference type="RefSeq" id="XP_022335774.1"/>
    </source>
</evidence>
<dbReference type="OrthoDB" id="6161718at2759"/>
<dbReference type="GeneID" id="111132274"/>
<dbReference type="Pfam" id="PF01391">
    <property type="entry name" value="Collagen"/>
    <property type="match status" value="4"/>
</dbReference>
<feature type="region of interest" description="Disordered" evidence="1">
    <location>
        <begin position="137"/>
        <end position="192"/>
    </location>
</feature>
<sequence length="702" mass="75558">MTIKTKRKLGFVFWIFIFMNCLEIHGQSDVYVLRRYCLSSVSQWTLRYCLVPSAPISIKGEKGSPGPKGDKGNPGKPGVPGISISITREIRGRKGARGERGPKGEQGQNGAKGEPGAASTYESEFNKLQMEVNKILEKTRELEEIRPPPRGPKGDRDPMGNPGAPGPTGPIGHKGEKGQRGVRGPKGDPGVSTVRETAVIEETIRNLQFRVDKLEKQLEDRPPCTPPTTEMISTFPPPPLPADNTLRGKLLRELKMINESECVSYALRYYGECSENEFKNRMNNITGVLWTVLIAFGVCINGMANNADSRSRYHENVSCSNRYCCYEEKVEPRRLYLYNWRTRRCSWYTKNFYYYVPLNYQKCDIFAAILLKGETGSLGTQGRFGPQGPRGFRGLPGIKGEKGEPGPRGEPGTDDPTFAALHADDGLPGSKGSPGDKGQRGERGIQGPPGAPGLSGRVGAKGDPGPPGPKGDPGVSTSISAEAFYKLQQKVNNVLSTTNGQTGSIGLPGSKGAKGYPGDPGLPGLLGPKGDIGPKGQKGEEGKLGPRGMKGLPGSTGPQGPVGSTGYPGNNGLSGLPGIPGKKGEIGDPGPPGLIGLPGAKGQPGSIPSGLSAESFKELLNRVTMLEEQMKRCSCGTDLSKENGTEIVISEDIQDDYRYFLPPPPLPVGRSGQQILKELEMEPKEKECIRYALKFYKKHDII</sequence>
<dbReference type="RefSeq" id="XP_022335774.1">
    <property type="nucleotide sequence ID" value="XM_022480066.1"/>
</dbReference>
<name>A0A8B8E7X5_CRAVI</name>
<keyword evidence="2" id="KW-0732">Signal</keyword>
<feature type="chain" id="PRO_5034674048" evidence="2">
    <location>
        <begin position="27"/>
        <end position="702"/>
    </location>
</feature>
<feature type="region of interest" description="Disordered" evidence="1">
    <location>
        <begin position="378"/>
        <end position="477"/>
    </location>
</feature>